<reference evidence="2" key="1">
    <citation type="journal article" date="2019" name="Curr. Biol.">
        <title>Genome Sequence of Striga asiatica Provides Insight into the Evolution of Plant Parasitism.</title>
        <authorList>
            <person name="Yoshida S."/>
            <person name="Kim S."/>
            <person name="Wafula E.K."/>
            <person name="Tanskanen J."/>
            <person name="Kim Y.M."/>
            <person name="Honaas L."/>
            <person name="Yang Z."/>
            <person name="Spallek T."/>
            <person name="Conn C.E."/>
            <person name="Ichihashi Y."/>
            <person name="Cheong K."/>
            <person name="Cui S."/>
            <person name="Der J.P."/>
            <person name="Gundlach H."/>
            <person name="Jiao Y."/>
            <person name="Hori C."/>
            <person name="Ishida J.K."/>
            <person name="Kasahara H."/>
            <person name="Kiba T."/>
            <person name="Kim M.S."/>
            <person name="Koo N."/>
            <person name="Laohavisit A."/>
            <person name="Lee Y.H."/>
            <person name="Lumba S."/>
            <person name="McCourt P."/>
            <person name="Mortimer J.C."/>
            <person name="Mutuku J.M."/>
            <person name="Nomura T."/>
            <person name="Sasaki-Sekimoto Y."/>
            <person name="Seto Y."/>
            <person name="Wang Y."/>
            <person name="Wakatake T."/>
            <person name="Sakakibara H."/>
            <person name="Demura T."/>
            <person name="Yamaguchi S."/>
            <person name="Yoneyama K."/>
            <person name="Manabe R.I."/>
            <person name="Nelson D.C."/>
            <person name="Schulman A.H."/>
            <person name="Timko M.P."/>
            <person name="dePamphilis C.W."/>
            <person name="Choi D."/>
            <person name="Shirasu K."/>
        </authorList>
    </citation>
    <scope>NUCLEOTIDE SEQUENCE [LARGE SCALE GENOMIC DNA]</scope>
    <source>
        <strain evidence="2">cv. UVA1</strain>
    </source>
</reference>
<comment type="caution">
    <text evidence="1">The sequence shown here is derived from an EMBL/GenBank/DDBJ whole genome shotgun (WGS) entry which is preliminary data.</text>
</comment>
<name>A0A5A7PAF3_STRAF</name>
<organism evidence="1 2">
    <name type="scientific">Striga asiatica</name>
    <name type="common">Asiatic witchweed</name>
    <name type="synonym">Buchnera asiatica</name>
    <dbReference type="NCBI Taxonomy" id="4170"/>
    <lineage>
        <taxon>Eukaryota</taxon>
        <taxon>Viridiplantae</taxon>
        <taxon>Streptophyta</taxon>
        <taxon>Embryophyta</taxon>
        <taxon>Tracheophyta</taxon>
        <taxon>Spermatophyta</taxon>
        <taxon>Magnoliopsida</taxon>
        <taxon>eudicotyledons</taxon>
        <taxon>Gunneridae</taxon>
        <taxon>Pentapetalae</taxon>
        <taxon>asterids</taxon>
        <taxon>lamiids</taxon>
        <taxon>Lamiales</taxon>
        <taxon>Orobanchaceae</taxon>
        <taxon>Buchnereae</taxon>
        <taxon>Striga</taxon>
    </lineage>
</organism>
<gene>
    <name evidence="1" type="ORF">STAS_05753</name>
</gene>
<dbReference type="AlphaFoldDB" id="A0A5A7PAF3"/>
<dbReference type="EMBL" id="BKCP01004294">
    <property type="protein sequence ID" value="GER29845.1"/>
    <property type="molecule type" value="Genomic_DNA"/>
</dbReference>
<evidence type="ECO:0000313" key="1">
    <source>
        <dbReference type="EMBL" id="GER29845.1"/>
    </source>
</evidence>
<accession>A0A5A7PAF3</accession>
<protein>
    <submittedName>
        <fullName evidence="1">RHS Repeat family protein</fullName>
    </submittedName>
</protein>
<proteinExistence type="predicted"/>
<dbReference type="Proteomes" id="UP000325081">
    <property type="component" value="Unassembled WGS sequence"/>
</dbReference>
<evidence type="ECO:0000313" key="2">
    <source>
        <dbReference type="Proteomes" id="UP000325081"/>
    </source>
</evidence>
<sequence>MSYSSTTCPNTTCLSSSHFFLVVQMKKCVSFVPDQPSPSTGPDVLSHDDLGVLVGLRDDVGEELHHDSAAGLAANRYVEIKFTDKRIKRDKRKVWHMEDDNYSK</sequence>
<keyword evidence="2" id="KW-1185">Reference proteome</keyword>